<sequence>MPGLLLPRRFHESPIRLRLTVHEYAERETSEIVEDHSVYVLRGVGRPHKGLDADLLAEPIEIFESTIKDIHQEKEQKMLPWQAWMGPNYAWTLCYLLLSWGLVTGASGLLGTRRRCLVLASTRQISYGDSPAII</sequence>
<feature type="transmembrane region" description="Helical" evidence="1">
    <location>
        <begin position="89"/>
        <end position="110"/>
    </location>
</feature>
<evidence type="ECO:0000313" key="3">
    <source>
        <dbReference type="Proteomes" id="UP000199727"/>
    </source>
</evidence>
<name>A0A854QH64_CRYNE</name>
<dbReference type="Proteomes" id="UP000199727">
    <property type="component" value="Unassembled WGS sequence"/>
</dbReference>
<keyword evidence="1" id="KW-0472">Membrane</keyword>
<evidence type="ECO:0000313" key="2">
    <source>
        <dbReference type="EMBL" id="OXG18476.1"/>
    </source>
</evidence>
<reference evidence="2 3" key="1">
    <citation type="submission" date="2017-06" db="EMBL/GenBank/DDBJ databases">
        <title>Global population genomics of the pathogenic fungus Cryptococcus neoformans var. grubii.</title>
        <authorList>
            <person name="Cuomo C."/>
            <person name="Litvintseva A."/>
            <person name="Chen Y."/>
            <person name="Young S."/>
            <person name="Zeng Q."/>
            <person name="Chapman S."/>
            <person name="Gujja S."/>
            <person name="Saif S."/>
            <person name="Birren B."/>
        </authorList>
    </citation>
    <scope>NUCLEOTIDE SEQUENCE [LARGE SCALE GENOMIC DNA]</scope>
    <source>
        <strain evidence="2 3">Tu259-1</strain>
    </source>
</reference>
<organism evidence="2 3">
    <name type="scientific">Cryptococcus neoformans Tu259-1</name>
    <dbReference type="NCBI Taxonomy" id="1230072"/>
    <lineage>
        <taxon>Eukaryota</taxon>
        <taxon>Fungi</taxon>
        <taxon>Dikarya</taxon>
        <taxon>Basidiomycota</taxon>
        <taxon>Agaricomycotina</taxon>
        <taxon>Tremellomycetes</taxon>
        <taxon>Tremellales</taxon>
        <taxon>Cryptococcaceae</taxon>
        <taxon>Cryptococcus</taxon>
        <taxon>Cryptococcus neoformans species complex</taxon>
    </lineage>
</organism>
<dbReference type="AlphaFoldDB" id="A0A854QH64"/>
<gene>
    <name evidence="2" type="ORF">C361_04601</name>
</gene>
<keyword evidence="1" id="KW-0812">Transmembrane</keyword>
<accession>A0A854QH64</accession>
<comment type="caution">
    <text evidence="2">The sequence shown here is derived from an EMBL/GenBank/DDBJ whole genome shotgun (WGS) entry which is preliminary data.</text>
</comment>
<proteinExistence type="predicted"/>
<evidence type="ECO:0000256" key="1">
    <source>
        <dbReference type="SAM" id="Phobius"/>
    </source>
</evidence>
<keyword evidence="1" id="KW-1133">Transmembrane helix</keyword>
<protein>
    <submittedName>
        <fullName evidence="2">Uncharacterized protein</fullName>
    </submittedName>
</protein>
<dbReference type="EMBL" id="AMKT01000056">
    <property type="protein sequence ID" value="OXG18476.1"/>
    <property type="molecule type" value="Genomic_DNA"/>
</dbReference>